<dbReference type="Proteomes" id="UP001596356">
    <property type="component" value="Unassembled WGS sequence"/>
</dbReference>
<feature type="compositionally biased region" description="Polar residues" evidence="1">
    <location>
        <begin position="108"/>
        <end position="121"/>
    </location>
</feature>
<feature type="region of interest" description="Disordered" evidence="1">
    <location>
        <begin position="92"/>
        <end position="123"/>
    </location>
</feature>
<evidence type="ECO:0000313" key="3">
    <source>
        <dbReference type="Proteomes" id="UP001596356"/>
    </source>
</evidence>
<comment type="caution">
    <text evidence="2">The sequence shown here is derived from an EMBL/GenBank/DDBJ whole genome shotgun (WGS) entry which is preliminary data.</text>
</comment>
<sequence>MGRAVPALIAIMFPFMHCLSGSHDESFSVSSTEVSAPMTPAAAAPDPATISPSPTTTFASITPHRMTLKAGDYTVGTGELAAGTYDVTPAAGQSGELNVTGDDGDPSEISSMQGLGSSSADGQVPKMRVDLKLGETVTLSQLKSATLVPVITGAAPRRARTVLFAGTFVVGTDLAPGDYRVTPGPGQSGNFFVDGLENDYNEILGTAADGGQSSLDVRLGAGDVIETRNMSAVIFTPEA</sequence>
<dbReference type="RefSeq" id="WP_377823659.1">
    <property type="nucleotide sequence ID" value="NZ_JBHSWJ010000002.1"/>
</dbReference>
<reference evidence="3" key="1">
    <citation type="journal article" date="2019" name="Int. J. Syst. Evol. Microbiol.">
        <title>The Global Catalogue of Microorganisms (GCM) 10K type strain sequencing project: providing services to taxonomists for standard genome sequencing and annotation.</title>
        <authorList>
            <consortium name="The Broad Institute Genomics Platform"/>
            <consortium name="The Broad Institute Genome Sequencing Center for Infectious Disease"/>
            <person name="Wu L."/>
            <person name="Ma J."/>
        </authorList>
    </citation>
    <scope>NUCLEOTIDE SEQUENCE [LARGE SCALE GENOMIC DNA]</scope>
    <source>
        <strain evidence="3">NBRC 106593</strain>
    </source>
</reference>
<evidence type="ECO:0000256" key="1">
    <source>
        <dbReference type="SAM" id="MobiDB-lite"/>
    </source>
</evidence>
<keyword evidence="3" id="KW-1185">Reference proteome</keyword>
<evidence type="ECO:0000313" key="2">
    <source>
        <dbReference type="EMBL" id="MFC6714926.1"/>
    </source>
</evidence>
<gene>
    <name evidence="2" type="ORF">ACFQBT_14355</name>
</gene>
<name>A0ABW2AUX3_9MICO</name>
<accession>A0ABW2AUX3</accession>
<organism evidence="2 3">
    <name type="scientific">Branchiibius cervicis</name>
    <dbReference type="NCBI Taxonomy" id="908252"/>
    <lineage>
        <taxon>Bacteria</taxon>
        <taxon>Bacillati</taxon>
        <taxon>Actinomycetota</taxon>
        <taxon>Actinomycetes</taxon>
        <taxon>Micrococcales</taxon>
        <taxon>Dermacoccaceae</taxon>
        <taxon>Branchiibius</taxon>
    </lineage>
</organism>
<protein>
    <submittedName>
        <fullName evidence="2">Uncharacterized protein</fullName>
    </submittedName>
</protein>
<proteinExistence type="predicted"/>
<dbReference type="EMBL" id="JBHSWJ010000002">
    <property type="protein sequence ID" value="MFC6714926.1"/>
    <property type="molecule type" value="Genomic_DNA"/>
</dbReference>